<organism evidence="9 10">
    <name type="scientific">Novipirellula herctigrandis</name>
    <dbReference type="NCBI Taxonomy" id="2527986"/>
    <lineage>
        <taxon>Bacteria</taxon>
        <taxon>Pseudomonadati</taxon>
        <taxon>Planctomycetota</taxon>
        <taxon>Planctomycetia</taxon>
        <taxon>Pirellulales</taxon>
        <taxon>Pirellulaceae</taxon>
        <taxon>Novipirellula</taxon>
    </lineage>
</organism>
<feature type="active site" description="Proton acceptor" evidence="3">
    <location>
        <position position="175"/>
    </location>
</feature>
<dbReference type="Pfam" id="PF00056">
    <property type="entry name" value="Ldh_1_N"/>
    <property type="match status" value="1"/>
</dbReference>
<dbReference type="InterPro" id="IPR036291">
    <property type="entry name" value="NAD(P)-bd_dom_sf"/>
</dbReference>
<dbReference type="PROSITE" id="PS51257">
    <property type="entry name" value="PROKAR_LIPOPROTEIN"/>
    <property type="match status" value="1"/>
</dbReference>
<dbReference type="InterPro" id="IPR001557">
    <property type="entry name" value="L-lactate/malate_DH"/>
</dbReference>
<feature type="binding site" evidence="5">
    <location>
        <begin position="7"/>
        <end position="13"/>
    </location>
    <ligand>
        <name>NAD(+)</name>
        <dbReference type="ChEBI" id="CHEBI:57540"/>
    </ligand>
</feature>
<feature type="binding site" evidence="4">
    <location>
        <position position="86"/>
    </location>
    <ligand>
        <name>substrate</name>
    </ligand>
</feature>
<evidence type="ECO:0000313" key="10">
    <source>
        <dbReference type="Proteomes" id="UP000315010"/>
    </source>
</evidence>
<comment type="caution">
    <text evidence="9">The sequence shown here is derived from an EMBL/GenBank/DDBJ whole genome shotgun (WGS) entry which is preliminary data.</text>
</comment>
<evidence type="ECO:0000259" key="7">
    <source>
        <dbReference type="Pfam" id="PF00056"/>
    </source>
</evidence>
<dbReference type="InterPro" id="IPR001236">
    <property type="entry name" value="Lactate/malate_DH_N"/>
</dbReference>
<evidence type="ECO:0000256" key="3">
    <source>
        <dbReference type="PIRSR" id="PIRSR000102-1"/>
    </source>
</evidence>
<sequence length="311" mass="32936">MKVSIIGGGGLVGSCAAFALQCGGLTREIALLDVNQELAVGQALDLQHGGPSVADQTIVGGGYEHIPDSDVICITAGLRRKPDESRLDLINRNTDLFVQILQDIKAAGPKSSAIVLVVSNPVDILTYVAAKMLDLPVDQIIGLGTQLDSIRFCSLIAEHLNAPPTQTRALILGEHGESMVPIWSSATVGGLPLDKFSGWNHGVANKIFTRTRGSGAEVIKRKGGAGFAVGIAIRDCIDAIALDRRCILPVSSVQSGCYGIRDVALSVPTVVGRTGIMQRIELDLWPKEIQGIRASGSALRNTLNMVMDRIK</sequence>
<feature type="binding site" evidence="4">
    <location>
        <position position="80"/>
    </location>
    <ligand>
        <name>substrate</name>
    </ligand>
</feature>
<reference evidence="9 10" key="1">
    <citation type="submission" date="2019-02" db="EMBL/GenBank/DDBJ databases">
        <title>Deep-cultivation of Planctomycetes and their phenomic and genomic characterization uncovers novel biology.</title>
        <authorList>
            <person name="Wiegand S."/>
            <person name="Jogler M."/>
            <person name="Boedeker C."/>
            <person name="Pinto D."/>
            <person name="Vollmers J."/>
            <person name="Rivas-Marin E."/>
            <person name="Kohn T."/>
            <person name="Peeters S.H."/>
            <person name="Heuer A."/>
            <person name="Rast P."/>
            <person name="Oberbeckmann S."/>
            <person name="Bunk B."/>
            <person name="Jeske O."/>
            <person name="Meyerdierks A."/>
            <person name="Storesund J.E."/>
            <person name="Kallscheuer N."/>
            <person name="Luecker S."/>
            <person name="Lage O.M."/>
            <person name="Pohl T."/>
            <person name="Merkel B.J."/>
            <person name="Hornburger P."/>
            <person name="Mueller R.-W."/>
            <person name="Bruemmer F."/>
            <person name="Labrenz M."/>
            <person name="Spormann A.M."/>
            <person name="Op Den Camp H."/>
            <person name="Overmann J."/>
            <person name="Amann R."/>
            <person name="Jetten M.S.M."/>
            <person name="Mascher T."/>
            <person name="Medema M.H."/>
            <person name="Devos D.P."/>
            <person name="Kaster A.-K."/>
            <person name="Ovreas L."/>
            <person name="Rohde M."/>
            <person name="Galperin M.Y."/>
            <person name="Jogler C."/>
        </authorList>
    </citation>
    <scope>NUCLEOTIDE SEQUENCE [LARGE SCALE GENOMIC DNA]</scope>
    <source>
        <strain evidence="9 10">CA13</strain>
    </source>
</reference>
<feature type="domain" description="Lactate/malate dehydrogenase C-terminal" evidence="8">
    <location>
        <begin position="145"/>
        <end position="307"/>
    </location>
</feature>
<dbReference type="SUPFAM" id="SSF56327">
    <property type="entry name" value="LDH C-terminal domain-like"/>
    <property type="match status" value="1"/>
</dbReference>
<dbReference type="Pfam" id="PF02866">
    <property type="entry name" value="Ldh_1_C"/>
    <property type="match status" value="1"/>
</dbReference>
<feature type="binding site" evidence="4">
    <location>
        <position position="120"/>
    </location>
    <ligand>
        <name>substrate</name>
    </ligand>
</feature>
<dbReference type="CDD" id="cd00300">
    <property type="entry name" value="LDH_like"/>
    <property type="match status" value="1"/>
</dbReference>
<dbReference type="GO" id="GO:0006089">
    <property type="term" value="P:lactate metabolic process"/>
    <property type="evidence" value="ECO:0007669"/>
    <property type="project" value="TreeGrafter"/>
</dbReference>
<keyword evidence="2 5" id="KW-0520">NAD</keyword>
<dbReference type="Gene3D" id="3.90.110.10">
    <property type="entry name" value="Lactate dehydrogenase/glycoside hydrolase, family 4, C-terminal"/>
    <property type="match status" value="1"/>
</dbReference>
<dbReference type="SUPFAM" id="SSF51735">
    <property type="entry name" value="NAD(P)-binding Rossmann-fold domains"/>
    <property type="match status" value="1"/>
</dbReference>
<proteinExistence type="inferred from homology"/>
<dbReference type="InterPro" id="IPR015955">
    <property type="entry name" value="Lactate_DH/Glyco_Ohase_4_C"/>
</dbReference>
<dbReference type="PANTHER" id="PTHR43128">
    <property type="entry name" value="L-2-HYDROXYCARBOXYLATE DEHYDROGENASE (NAD(P)(+))"/>
    <property type="match status" value="1"/>
</dbReference>
<gene>
    <name evidence="9" type="primary">ldh_1</name>
    <name evidence="9" type="ORF">CA13_25200</name>
</gene>
<evidence type="ECO:0000313" key="9">
    <source>
        <dbReference type="EMBL" id="TWT81073.1"/>
    </source>
</evidence>
<dbReference type="RefSeq" id="WP_146396635.1">
    <property type="nucleotide sequence ID" value="NZ_SJPJ01000001.1"/>
</dbReference>
<dbReference type="EC" id="1.1.1.27" evidence="9"/>
<dbReference type="PIRSF" id="PIRSF000102">
    <property type="entry name" value="Lac_mal_DH"/>
    <property type="match status" value="1"/>
</dbReference>
<feature type="domain" description="Lactate/malate dehydrogenase N-terminal" evidence="7">
    <location>
        <begin position="1"/>
        <end position="142"/>
    </location>
</feature>
<evidence type="ECO:0000259" key="8">
    <source>
        <dbReference type="Pfam" id="PF02866"/>
    </source>
</evidence>
<name>A0A5C5Z389_9BACT</name>
<feature type="binding site" evidence="5">
    <location>
        <begin position="118"/>
        <end position="120"/>
    </location>
    <ligand>
        <name>NAD(+)</name>
        <dbReference type="ChEBI" id="CHEBI:57540"/>
    </ligand>
</feature>
<dbReference type="Proteomes" id="UP000315010">
    <property type="component" value="Unassembled WGS sequence"/>
</dbReference>
<evidence type="ECO:0000256" key="5">
    <source>
        <dbReference type="PIRSR" id="PIRSR000102-3"/>
    </source>
</evidence>
<protein>
    <submittedName>
        <fullName evidence="9">L-lactate dehydrogenase</fullName>
        <ecNumber evidence="9">1.1.1.27</ecNumber>
    </submittedName>
</protein>
<evidence type="ECO:0000256" key="2">
    <source>
        <dbReference type="ARBA" id="ARBA00023027"/>
    </source>
</evidence>
<dbReference type="EMBL" id="SJPJ01000001">
    <property type="protein sequence ID" value="TWT81073.1"/>
    <property type="molecule type" value="Genomic_DNA"/>
</dbReference>
<feature type="binding site" evidence="5">
    <location>
        <position position="33"/>
    </location>
    <ligand>
        <name>NAD(+)</name>
        <dbReference type="ChEBI" id="CHEBI:57540"/>
    </ligand>
</feature>
<feature type="binding site" evidence="5">
    <location>
        <position position="93"/>
    </location>
    <ligand>
        <name>NAD(+)</name>
        <dbReference type="ChEBI" id="CHEBI:57540"/>
    </ligand>
</feature>
<dbReference type="PANTHER" id="PTHR43128:SF16">
    <property type="entry name" value="L-LACTATE DEHYDROGENASE"/>
    <property type="match status" value="1"/>
</dbReference>
<dbReference type="OrthoDB" id="9802969at2"/>
<dbReference type="AlphaFoldDB" id="A0A5C5Z389"/>
<dbReference type="Gene3D" id="3.40.50.720">
    <property type="entry name" value="NAD(P)-binding Rossmann-like Domain"/>
    <property type="match status" value="1"/>
</dbReference>
<evidence type="ECO:0000256" key="1">
    <source>
        <dbReference type="ARBA" id="ARBA00023002"/>
    </source>
</evidence>
<feature type="binding site" evidence="4">
    <location>
        <position position="151"/>
    </location>
    <ligand>
        <name>substrate</name>
    </ligand>
</feature>
<evidence type="ECO:0000256" key="4">
    <source>
        <dbReference type="PIRSR" id="PIRSR000102-2"/>
    </source>
</evidence>
<dbReference type="GO" id="GO:0004459">
    <property type="term" value="F:L-lactate dehydrogenase (NAD+) activity"/>
    <property type="evidence" value="ECO:0007669"/>
    <property type="project" value="UniProtKB-EC"/>
</dbReference>
<dbReference type="PRINTS" id="PR00086">
    <property type="entry name" value="LLDHDRGNASE"/>
</dbReference>
<comment type="similarity">
    <text evidence="6">Belongs to the LDH/MDH superfamily.</text>
</comment>
<accession>A0A5C5Z389</accession>
<keyword evidence="10" id="KW-1185">Reference proteome</keyword>
<dbReference type="InterPro" id="IPR022383">
    <property type="entry name" value="Lactate/malate_DH_C"/>
</dbReference>
<keyword evidence="1 6" id="KW-0560">Oxidoreductase</keyword>
<evidence type="ECO:0000256" key="6">
    <source>
        <dbReference type="RuleBase" id="RU003369"/>
    </source>
</evidence>